<accession>A0A1R2API0</accession>
<dbReference type="Proteomes" id="UP000187209">
    <property type="component" value="Unassembled WGS sequence"/>
</dbReference>
<protein>
    <submittedName>
        <fullName evidence="1">Uncharacterized protein</fullName>
    </submittedName>
</protein>
<keyword evidence="2" id="KW-1185">Reference proteome</keyword>
<dbReference type="AlphaFoldDB" id="A0A1R2API0"/>
<name>A0A1R2API0_9CILI</name>
<dbReference type="OrthoDB" id="323938at2759"/>
<sequence>MDPCKIFDVMDKEKTEVICLDDLQGCLENIPDEYAAYVKQILVNYIFTHKSFEINKQTFIRLFSKDQDKMPMCVHIDLQVLLGNEPLKKQPKLFSLRLLKRLKEKQSSSVSLRRILDESEEFCENISLMLDR</sequence>
<dbReference type="InterPro" id="IPR011992">
    <property type="entry name" value="EF-hand-dom_pair"/>
</dbReference>
<gene>
    <name evidence="1" type="ORF">SteCoe_36744</name>
</gene>
<organism evidence="1 2">
    <name type="scientific">Stentor coeruleus</name>
    <dbReference type="NCBI Taxonomy" id="5963"/>
    <lineage>
        <taxon>Eukaryota</taxon>
        <taxon>Sar</taxon>
        <taxon>Alveolata</taxon>
        <taxon>Ciliophora</taxon>
        <taxon>Postciliodesmatophora</taxon>
        <taxon>Heterotrichea</taxon>
        <taxon>Heterotrichida</taxon>
        <taxon>Stentoridae</taxon>
        <taxon>Stentor</taxon>
    </lineage>
</organism>
<dbReference type="EMBL" id="MPUH01001724">
    <property type="protein sequence ID" value="OMJ66417.1"/>
    <property type="molecule type" value="Genomic_DNA"/>
</dbReference>
<reference evidence="1 2" key="1">
    <citation type="submission" date="2016-11" db="EMBL/GenBank/DDBJ databases">
        <title>The macronuclear genome of Stentor coeruleus: a giant cell with tiny introns.</title>
        <authorList>
            <person name="Slabodnick M."/>
            <person name="Ruby J.G."/>
            <person name="Reiff S.B."/>
            <person name="Swart E.C."/>
            <person name="Gosai S."/>
            <person name="Prabakaran S."/>
            <person name="Witkowska E."/>
            <person name="Larue G.E."/>
            <person name="Fisher S."/>
            <person name="Freeman R.M."/>
            <person name="Gunawardena J."/>
            <person name="Chu W."/>
            <person name="Stover N.A."/>
            <person name="Gregory B.D."/>
            <person name="Nowacki M."/>
            <person name="Derisi J."/>
            <person name="Roy S.W."/>
            <person name="Marshall W.F."/>
            <person name="Sood P."/>
        </authorList>
    </citation>
    <scope>NUCLEOTIDE SEQUENCE [LARGE SCALE GENOMIC DNA]</scope>
    <source>
        <strain evidence="1">WM001</strain>
    </source>
</reference>
<evidence type="ECO:0000313" key="1">
    <source>
        <dbReference type="EMBL" id="OMJ66417.1"/>
    </source>
</evidence>
<comment type="caution">
    <text evidence="1">The sequence shown here is derived from an EMBL/GenBank/DDBJ whole genome shotgun (WGS) entry which is preliminary data.</text>
</comment>
<proteinExistence type="predicted"/>
<evidence type="ECO:0000313" key="2">
    <source>
        <dbReference type="Proteomes" id="UP000187209"/>
    </source>
</evidence>
<dbReference type="SUPFAM" id="SSF47473">
    <property type="entry name" value="EF-hand"/>
    <property type="match status" value="1"/>
</dbReference>